<evidence type="ECO:0000313" key="1">
    <source>
        <dbReference type="EMBL" id="MBJ9689445.1"/>
    </source>
</evidence>
<organism evidence="3 4">
    <name type="scientific">Burkholderia vietnamiensis</name>
    <dbReference type="NCBI Taxonomy" id="60552"/>
    <lineage>
        <taxon>Bacteria</taxon>
        <taxon>Pseudomonadati</taxon>
        <taxon>Pseudomonadota</taxon>
        <taxon>Betaproteobacteria</taxon>
        <taxon>Burkholderiales</taxon>
        <taxon>Burkholderiaceae</taxon>
        <taxon>Burkholderia</taxon>
        <taxon>Burkholderia cepacia complex</taxon>
    </lineage>
</organism>
<accession>A0A103JC88</accession>
<evidence type="ECO:0000313" key="3">
    <source>
        <dbReference type="EMBL" id="PRH39122.1"/>
    </source>
</evidence>
<dbReference type="EMBL" id="JAUJRV010000001">
    <property type="protein sequence ID" value="MDN7793736.1"/>
    <property type="molecule type" value="Genomic_DNA"/>
</dbReference>
<dbReference type="Gene3D" id="3.10.450.610">
    <property type="match status" value="1"/>
</dbReference>
<dbReference type="Pfam" id="PF16245">
    <property type="entry name" value="DUF4902"/>
    <property type="match status" value="1"/>
</dbReference>
<dbReference type="EMBL" id="JADVKH010000050">
    <property type="protein sequence ID" value="MBJ9689445.1"/>
    <property type="molecule type" value="Genomic_DNA"/>
</dbReference>
<name>A0A103JC88_BURVI</name>
<evidence type="ECO:0000313" key="5">
    <source>
        <dbReference type="Proteomes" id="UP000808215"/>
    </source>
</evidence>
<gene>
    <name evidence="3" type="ORF">C6T65_28230</name>
    <name evidence="1" type="ORF">I5589_20445</name>
    <name evidence="2" type="ORF">QZM33_02045</name>
</gene>
<comment type="caution">
    <text evidence="3">The sequence shown here is derived from an EMBL/GenBank/DDBJ whole genome shotgun (WGS) entry which is preliminary data.</text>
</comment>
<reference evidence="3 4" key="1">
    <citation type="submission" date="2018-03" db="EMBL/GenBank/DDBJ databases">
        <authorList>
            <person name="Nguyen K."/>
            <person name="Fouts D."/>
            <person name="Sutton G."/>
        </authorList>
    </citation>
    <scope>NUCLEOTIDE SEQUENCE [LARGE SCALE GENOMIC DNA]</scope>
    <source>
        <strain evidence="3 4">AU3578</strain>
    </source>
</reference>
<dbReference type="AlphaFoldDB" id="A0A103JC88"/>
<dbReference type="GeneID" id="45679769"/>
<reference evidence="1 5" key="2">
    <citation type="submission" date="2020-11" db="EMBL/GenBank/DDBJ databases">
        <title>Enhanced detection system for hospital associated transmission using whole genome sequencing surveillance.</title>
        <authorList>
            <person name="Harrison L.H."/>
            <person name="Van Tyne D."/>
            <person name="Marsh J.W."/>
            <person name="Griffith M.P."/>
            <person name="Snyder D.J."/>
            <person name="Cooper V.S."/>
            <person name="Mustapha M."/>
        </authorList>
    </citation>
    <scope>NUCLEOTIDE SEQUENCE [LARGE SCALE GENOMIC DNA]</scope>
    <source>
        <strain evidence="1 5">BC00020</strain>
    </source>
</reference>
<sequence length="127" mass="14075">MQKKWNDGYIRLTLPAFYALRFRQHMCQPDSELLHDLWGEGISAVNAGYYELVCTDTQPSASVGCAWYVAVGQPDVQVGRGDVSSNVMLLDTDGDDYGAQYSRALIQNWLCSGARQRALESAVVADH</sequence>
<proteinExistence type="predicted"/>
<protein>
    <submittedName>
        <fullName evidence="3">DUF4902 domain-containing protein</fullName>
    </submittedName>
</protein>
<dbReference type="Proteomes" id="UP000237632">
    <property type="component" value="Unassembled WGS sequence"/>
</dbReference>
<dbReference type="Proteomes" id="UP001171620">
    <property type="component" value="Unassembled WGS sequence"/>
</dbReference>
<dbReference type="InterPro" id="IPR032598">
    <property type="entry name" value="RsaM-like"/>
</dbReference>
<evidence type="ECO:0000313" key="4">
    <source>
        <dbReference type="Proteomes" id="UP000237632"/>
    </source>
</evidence>
<dbReference type="RefSeq" id="WP_034194879.1">
    <property type="nucleotide sequence ID" value="NZ_BGKC01000002.1"/>
</dbReference>
<reference evidence="2" key="3">
    <citation type="submission" date="2023-07" db="EMBL/GenBank/DDBJ databases">
        <title>A collection of bacterial strains from the Burkholderia cepacia Research Laboratory and Repository.</title>
        <authorList>
            <person name="Lipuma J."/>
            <person name="Spilker T."/>
            <person name="Caverly L."/>
        </authorList>
    </citation>
    <scope>NUCLEOTIDE SEQUENCE</scope>
    <source>
        <strain evidence="2">AU44268</strain>
    </source>
</reference>
<dbReference type="EMBL" id="PVHK01000210">
    <property type="protein sequence ID" value="PRH39122.1"/>
    <property type="molecule type" value="Genomic_DNA"/>
</dbReference>
<evidence type="ECO:0000313" key="2">
    <source>
        <dbReference type="EMBL" id="MDN7793736.1"/>
    </source>
</evidence>
<dbReference type="Proteomes" id="UP000808215">
    <property type="component" value="Unassembled WGS sequence"/>
</dbReference>
<keyword evidence="5" id="KW-1185">Reference proteome</keyword>